<reference evidence="5" key="1">
    <citation type="submission" date="2021-02" db="EMBL/GenBank/DDBJ databases">
        <title>Rhodobacter shimadae sp. nov., an aerobic anoxygenic phototrophic bacterium isolated from a hot spring.</title>
        <authorList>
            <person name="Muramatsu S."/>
            <person name="Haruta S."/>
            <person name="Hirose S."/>
            <person name="Hanada S."/>
        </authorList>
    </citation>
    <scope>NUCLEOTIDE SEQUENCE</scope>
    <source>
        <strain evidence="5">N10</strain>
    </source>
</reference>
<evidence type="ECO:0000256" key="3">
    <source>
        <dbReference type="ARBA" id="ARBA00023163"/>
    </source>
</evidence>
<dbReference type="RefSeq" id="WP_220661041.1">
    <property type="nucleotide sequence ID" value="NZ_CP069370.1"/>
</dbReference>
<evidence type="ECO:0000256" key="1">
    <source>
        <dbReference type="ARBA" id="ARBA00023015"/>
    </source>
</evidence>
<dbReference type="SUPFAM" id="SSF46689">
    <property type="entry name" value="Homeodomain-like"/>
    <property type="match status" value="1"/>
</dbReference>
<dbReference type="InterPro" id="IPR018060">
    <property type="entry name" value="HTH_AraC"/>
</dbReference>
<evidence type="ECO:0000313" key="6">
    <source>
        <dbReference type="Proteomes" id="UP000826300"/>
    </source>
</evidence>
<sequence length="321" mass="34145">MPITRVETSVSAGDHSVDQFRSQLFSQVHRLGFTAADGHLHTCSAEFPDGALKIGSVESTGHRINLTETEDVTLLFPQLGRIGVDLGGTNRVARAGQILALRPGDRLTSTATDAGPRFRALVLMVPIRHLAPLVEGLASTGLGASDGLWLAGAQARRLASATAEVAAGLLRAPPGRLSDRGARGMARLLHERIAEALIAAAGDDPVPGTWRSDADLVRTAIRLMRASADQRLSVADLARDLGIGPRRLQLAFQRAGQPSPRDVLANIRLQVARDRLTRPGTGSSVTDIALDCGFVHLGRFSGQYRQAYGELPSETLARARA</sequence>
<dbReference type="SMART" id="SM00342">
    <property type="entry name" value="HTH_ARAC"/>
    <property type="match status" value="1"/>
</dbReference>
<evidence type="ECO:0000256" key="2">
    <source>
        <dbReference type="ARBA" id="ARBA00023125"/>
    </source>
</evidence>
<dbReference type="PROSITE" id="PS00041">
    <property type="entry name" value="HTH_ARAC_FAMILY_1"/>
    <property type="match status" value="1"/>
</dbReference>
<dbReference type="InterPro" id="IPR009057">
    <property type="entry name" value="Homeodomain-like_sf"/>
</dbReference>
<dbReference type="GO" id="GO:0003700">
    <property type="term" value="F:DNA-binding transcription factor activity"/>
    <property type="evidence" value="ECO:0007669"/>
    <property type="project" value="InterPro"/>
</dbReference>
<evidence type="ECO:0000313" key="5">
    <source>
        <dbReference type="EMBL" id="QYZ68821.1"/>
    </source>
</evidence>
<keyword evidence="3" id="KW-0804">Transcription</keyword>
<evidence type="ECO:0000259" key="4">
    <source>
        <dbReference type="PROSITE" id="PS01124"/>
    </source>
</evidence>
<keyword evidence="6" id="KW-1185">Reference proteome</keyword>
<accession>A0A8G0ZNY5</accession>
<dbReference type="Proteomes" id="UP000826300">
    <property type="component" value="Chromosome"/>
</dbReference>
<proteinExistence type="predicted"/>
<dbReference type="PROSITE" id="PS01124">
    <property type="entry name" value="HTH_ARAC_FAMILY_2"/>
    <property type="match status" value="1"/>
</dbReference>
<keyword evidence="1" id="KW-0805">Transcription regulation</keyword>
<dbReference type="PANTHER" id="PTHR46796:SF12">
    <property type="entry name" value="HTH-TYPE DNA-BINDING TRANSCRIPTIONAL ACTIVATOR EUTR"/>
    <property type="match status" value="1"/>
</dbReference>
<gene>
    <name evidence="5" type="ORF">JO391_13745</name>
</gene>
<dbReference type="PANTHER" id="PTHR46796">
    <property type="entry name" value="HTH-TYPE TRANSCRIPTIONAL ACTIVATOR RHAS-RELATED"/>
    <property type="match status" value="1"/>
</dbReference>
<dbReference type="KEGG" id="nsm:JO391_13745"/>
<dbReference type="InterPro" id="IPR018062">
    <property type="entry name" value="HTH_AraC-typ_CS"/>
</dbReference>
<organism evidence="5 6">
    <name type="scientific">Neotabrizicola shimadae</name>
    <dbReference type="NCBI Taxonomy" id="2807096"/>
    <lineage>
        <taxon>Bacteria</taxon>
        <taxon>Pseudomonadati</taxon>
        <taxon>Pseudomonadota</taxon>
        <taxon>Alphaproteobacteria</taxon>
        <taxon>Rhodobacterales</taxon>
        <taxon>Paracoccaceae</taxon>
        <taxon>Neotabrizicola</taxon>
    </lineage>
</organism>
<dbReference type="Pfam" id="PF12833">
    <property type="entry name" value="HTH_18"/>
    <property type="match status" value="1"/>
</dbReference>
<dbReference type="InterPro" id="IPR050204">
    <property type="entry name" value="AraC_XylS_family_regulators"/>
</dbReference>
<name>A0A8G0ZNY5_9RHOB</name>
<dbReference type="AlphaFoldDB" id="A0A8G0ZNY5"/>
<dbReference type="Gene3D" id="1.10.10.60">
    <property type="entry name" value="Homeodomain-like"/>
    <property type="match status" value="1"/>
</dbReference>
<keyword evidence="2" id="KW-0238">DNA-binding</keyword>
<dbReference type="GO" id="GO:0043565">
    <property type="term" value="F:sequence-specific DNA binding"/>
    <property type="evidence" value="ECO:0007669"/>
    <property type="project" value="InterPro"/>
</dbReference>
<protein>
    <submittedName>
        <fullName evidence="5">Helix-turn-helix domain-containing protein</fullName>
    </submittedName>
</protein>
<feature type="domain" description="HTH araC/xylS-type" evidence="4">
    <location>
        <begin position="218"/>
        <end position="318"/>
    </location>
</feature>
<dbReference type="EMBL" id="CP069370">
    <property type="protein sequence ID" value="QYZ68821.1"/>
    <property type="molecule type" value="Genomic_DNA"/>
</dbReference>